<name>A4TG56_MYCGI</name>
<reference evidence="3" key="1">
    <citation type="submission" date="2007-04" db="EMBL/GenBank/DDBJ databases">
        <title>Complete sequence of plasmid1 pMFLV01 of Mycobacterium gilvum PYR-GCK.</title>
        <authorList>
            <consortium name="US DOE Joint Genome Institute"/>
            <person name="Copeland A."/>
            <person name="Lucas S."/>
            <person name="Lapidus A."/>
            <person name="Barry K."/>
            <person name="Detter J.C."/>
            <person name="Glavina del Rio T."/>
            <person name="Hammon N."/>
            <person name="Israni S."/>
            <person name="Dalin E."/>
            <person name="Tice H."/>
            <person name="Pitluck S."/>
            <person name="Chain P."/>
            <person name="Malfatti S."/>
            <person name="Shin M."/>
            <person name="Vergez L."/>
            <person name="Schmutz J."/>
            <person name="Larimer F."/>
            <person name="Land M."/>
            <person name="Hauser L."/>
            <person name="Kyrpides N."/>
            <person name="Mikhailova N."/>
            <person name="Miller C."/>
            <person name="Richardson P."/>
        </authorList>
    </citation>
    <scope>NUCLEOTIDE SEQUENCE</scope>
    <source>
        <strain evidence="3">PYR-GCK</strain>
        <plasmid evidence="3">pMFLV01</plasmid>
    </source>
</reference>
<gene>
    <name evidence="3" type="ordered locus">Mflv_5427</name>
</gene>
<proteinExistence type="predicted"/>
<dbReference type="AlphaFoldDB" id="A4TG56"/>
<accession>A4TG56</accession>
<evidence type="ECO:0000313" key="3">
    <source>
        <dbReference type="EMBL" id="ABP47888.1"/>
    </source>
</evidence>
<evidence type="ECO:0000256" key="2">
    <source>
        <dbReference type="SAM" id="Phobius"/>
    </source>
</evidence>
<keyword evidence="2" id="KW-0812">Transmembrane</keyword>
<sequence length="394" mass="42047">MGEDPRDDATAPSGQPAPHEGHVENDAMQSGEQSAAADSVTETPPEYGGAADAGTPRGRHIIDTFRPIMALARKSTITLVILILVPIFTAFVGGVLGGIIVWRFTYSQERADQAQDETDKREQAAEQERIRESNPLDIRVSSPLVNIPGMYEFALVVTDPDRLELGPEPPLDQSCPQLWSKGTQAGGKPPTWNRYNVTVSGNVPSTVAIVGLRATITKRADPENGALLMCMPIQMGTGAQQGPKLTFDLTSSDQAEAVVTTGTGGPAQQFHDGFQLHVPQNDATNFTIEARLPDASVEWHVEADIVFGDTARTIVINDTANKTDFSSPGLLPTGNYEELILGWGGVIPGTWSRGNSVAELESLLGREVVLPNPATDPEVFAPPQPGSQTTNPPG</sequence>
<dbReference type="KEGG" id="mgi:Mflv_5427"/>
<feature type="transmembrane region" description="Helical" evidence="2">
    <location>
        <begin position="76"/>
        <end position="102"/>
    </location>
</feature>
<feature type="region of interest" description="Disordered" evidence="1">
    <location>
        <begin position="110"/>
        <end position="133"/>
    </location>
</feature>
<keyword evidence="3" id="KW-0614">Plasmid</keyword>
<feature type="region of interest" description="Disordered" evidence="1">
    <location>
        <begin position="373"/>
        <end position="394"/>
    </location>
</feature>
<feature type="region of interest" description="Disordered" evidence="1">
    <location>
        <begin position="1"/>
        <end position="58"/>
    </location>
</feature>
<evidence type="ECO:0000256" key="1">
    <source>
        <dbReference type="SAM" id="MobiDB-lite"/>
    </source>
</evidence>
<keyword evidence="2" id="KW-0472">Membrane</keyword>
<keyword evidence="2" id="KW-1133">Transmembrane helix</keyword>
<protein>
    <submittedName>
        <fullName evidence="3">Uncharacterized protein</fullName>
    </submittedName>
</protein>
<organism evidence="3">
    <name type="scientific">Mycolicibacterium gilvum (strain PYR-GCK)</name>
    <name type="common">Mycobacterium gilvum (strain PYR-GCK)</name>
    <dbReference type="NCBI Taxonomy" id="350054"/>
    <lineage>
        <taxon>Bacteria</taxon>
        <taxon>Bacillati</taxon>
        <taxon>Actinomycetota</taxon>
        <taxon>Actinomycetes</taxon>
        <taxon>Mycobacteriales</taxon>
        <taxon>Mycobacteriaceae</taxon>
        <taxon>Mycolicibacterium</taxon>
    </lineage>
</organism>
<dbReference type="HOGENOM" id="CLU_699844_0_0_11"/>
<geneLocation type="plasmid" evidence="3">
    <name>pMFLV01</name>
</geneLocation>
<dbReference type="EMBL" id="CP000657">
    <property type="protein sequence ID" value="ABP47888.1"/>
    <property type="molecule type" value="Genomic_DNA"/>
</dbReference>